<dbReference type="PANTHER" id="PTHR42877">
    <property type="entry name" value="L-ORNITHINE N(5)-MONOOXYGENASE-RELATED"/>
    <property type="match status" value="1"/>
</dbReference>
<evidence type="ECO:0000313" key="2">
    <source>
        <dbReference type="Proteomes" id="UP000308054"/>
    </source>
</evidence>
<dbReference type="PANTHER" id="PTHR42877:SF4">
    <property type="entry name" value="FAD_NAD(P)-BINDING DOMAIN-CONTAINING PROTEIN-RELATED"/>
    <property type="match status" value="1"/>
</dbReference>
<protein>
    <submittedName>
        <fullName evidence="1">NAD(P)/FAD-dependent oxidoreductase</fullName>
    </submittedName>
</protein>
<organism evidence="1 2">
    <name type="scientific">Marinicauda algicola</name>
    <dbReference type="NCBI Taxonomy" id="2029849"/>
    <lineage>
        <taxon>Bacteria</taxon>
        <taxon>Pseudomonadati</taxon>
        <taxon>Pseudomonadota</taxon>
        <taxon>Alphaproteobacteria</taxon>
        <taxon>Maricaulales</taxon>
        <taxon>Maricaulaceae</taxon>
        <taxon>Marinicauda</taxon>
    </lineage>
</organism>
<sequence>MATELPASCDVLVVGAGMSGLAMGHHLKRRGIADFLILEKSGGVGGVWRDNRYPGSGCDVPSHLYSFSFAPKPDWSRKYAPRDEILEYFEDVAGREGLYPHCRFGVAVKALAFDRGEGRWTVALEDGRTLKARAVVSAVGQLSEPFVPEIEGLDGFGGLVMHTARWDRSVDLSGKRVAVIGNAASAIQLLPIVAEEAAQLTVFQRTPNWVIGKPDRRFTALEKWLFRNLPGYRRLYRLGSFLIHESRYTAFRANSLAGRFTRWDLMRQLKRQVPDAALRAKLTPRYAPGCKRILLSNDYFQTLQRETVSLVTDGVARVEADAILTGAGERVPADAIVLATGFRTTEFLSTLDVTGPDGRTLQDTWAGSPSAYRGVAVAGFPNLFMLYGPNTNLGHNSIIFMSERQAEYVANKIGRILKEDIKALSVKPEAQARFDARVQESLAGTVWAGNCPSWYKTSDGRITNNWSGLASAFAFALARPDQADWLAER</sequence>
<dbReference type="OrthoDB" id="312624at2"/>
<dbReference type="InterPro" id="IPR051209">
    <property type="entry name" value="FAD-bind_Monooxygenase_sf"/>
</dbReference>
<keyword evidence="2" id="KW-1185">Reference proteome</keyword>
<dbReference type="SUPFAM" id="SSF51905">
    <property type="entry name" value="FAD/NAD(P)-binding domain"/>
    <property type="match status" value="1"/>
</dbReference>
<name>A0A4S2H4S9_9PROT</name>
<dbReference type="Pfam" id="PF13738">
    <property type="entry name" value="Pyr_redox_3"/>
    <property type="match status" value="1"/>
</dbReference>
<comment type="caution">
    <text evidence="1">The sequence shown here is derived from an EMBL/GenBank/DDBJ whole genome shotgun (WGS) entry which is preliminary data.</text>
</comment>
<dbReference type="Gene3D" id="3.50.50.60">
    <property type="entry name" value="FAD/NAD(P)-binding domain"/>
    <property type="match status" value="2"/>
</dbReference>
<dbReference type="PRINTS" id="PR00469">
    <property type="entry name" value="PNDRDTASEII"/>
</dbReference>
<accession>A0A4S2H4S9</accession>
<gene>
    <name evidence="1" type="ORF">E5163_04695</name>
</gene>
<dbReference type="Proteomes" id="UP000308054">
    <property type="component" value="Unassembled WGS sequence"/>
</dbReference>
<reference evidence="1 2" key="1">
    <citation type="journal article" date="2017" name="Int. J. Syst. Evol. Microbiol.">
        <title>Marinicauda algicola sp. nov., isolated from a marine red alga Rhodosorus marinus.</title>
        <authorList>
            <person name="Jeong S.E."/>
            <person name="Jeon S.H."/>
            <person name="Chun B.H."/>
            <person name="Kim D.W."/>
            <person name="Jeon C.O."/>
        </authorList>
    </citation>
    <scope>NUCLEOTIDE SEQUENCE [LARGE SCALE GENOMIC DNA]</scope>
    <source>
        <strain evidence="1 2">JCM 31718</strain>
    </source>
</reference>
<dbReference type="EMBL" id="SRXW01000001">
    <property type="protein sequence ID" value="TGY90421.1"/>
    <property type="molecule type" value="Genomic_DNA"/>
</dbReference>
<proteinExistence type="predicted"/>
<dbReference type="RefSeq" id="WP_135994920.1">
    <property type="nucleotide sequence ID" value="NZ_CP071057.1"/>
</dbReference>
<dbReference type="AlphaFoldDB" id="A0A4S2H4S9"/>
<dbReference type="InterPro" id="IPR036188">
    <property type="entry name" value="FAD/NAD-bd_sf"/>
</dbReference>
<evidence type="ECO:0000313" key="1">
    <source>
        <dbReference type="EMBL" id="TGY90421.1"/>
    </source>
</evidence>